<gene>
    <name evidence="2" type="ordered locus">M5M_10500</name>
</gene>
<evidence type="ECO:0000313" key="2">
    <source>
        <dbReference type="EMBL" id="AFU99281.2"/>
    </source>
</evidence>
<sequence length="152" mass="17279">MTTAAVTGYNQCPVCRHPGSLRHYLWPTACRQCGEMLLFGDGNPWVFFLKNWAALPVILLLVERKPPMWLGAAIGVGIYLLMNVCLWCFCRLAGRPEWFSGRLQKYQKTPAIKHAPKDWKRFGLLVLLVLAGLMALYLLMQIGLRYSPIGNR</sequence>
<keyword evidence="3" id="KW-1185">Reference proteome</keyword>
<evidence type="ECO:0000313" key="3">
    <source>
        <dbReference type="Proteomes" id="UP000000466"/>
    </source>
</evidence>
<accession>K4KJW2</accession>
<protein>
    <submittedName>
        <fullName evidence="2">Uncharacterized protein</fullName>
    </submittedName>
</protein>
<organism evidence="2 3">
    <name type="scientific">Simiduia agarivorans (strain DSM 21679 / JCM 13881 / BCRC 17597 / SA1)</name>
    <dbReference type="NCBI Taxonomy" id="1117647"/>
    <lineage>
        <taxon>Bacteria</taxon>
        <taxon>Pseudomonadati</taxon>
        <taxon>Pseudomonadota</taxon>
        <taxon>Gammaproteobacteria</taxon>
        <taxon>Cellvibrionales</taxon>
        <taxon>Cellvibrionaceae</taxon>
        <taxon>Simiduia</taxon>
    </lineage>
</organism>
<feature type="transmembrane region" description="Helical" evidence="1">
    <location>
        <begin position="69"/>
        <end position="94"/>
    </location>
</feature>
<keyword evidence="1" id="KW-0812">Transmembrane</keyword>
<dbReference type="HOGENOM" id="CLU_1721113_0_0_6"/>
<dbReference type="EMBL" id="CP003746">
    <property type="protein sequence ID" value="AFU99281.2"/>
    <property type="molecule type" value="Genomic_DNA"/>
</dbReference>
<evidence type="ECO:0000256" key="1">
    <source>
        <dbReference type="SAM" id="Phobius"/>
    </source>
</evidence>
<dbReference type="KEGG" id="saga:M5M_10500"/>
<dbReference type="Proteomes" id="UP000000466">
    <property type="component" value="Chromosome"/>
</dbReference>
<keyword evidence="1" id="KW-0472">Membrane</keyword>
<feature type="transmembrane region" description="Helical" evidence="1">
    <location>
        <begin position="122"/>
        <end position="144"/>
    </location>
</feature>
<reference evidence="2 3" key="1">
    <citation type="journal article" date="2013" name="Genome Announc.">
        <title>Complete genome sequence of Simiduia agarivorans SA1(T), a marine bacterium able to degrade a variety of polysaccharides.</title>
        <authorList>
            <person name="Lin S.Y."/>
            <person name="Shieh W.Y."/>
            <person name="Chen J.S."/>
            <person name="Tang S.L."/>
        </authorList>
    </citation>
    <scope>NUCLEOTIDE SEQUENCE [LARGE SCALE GENOMIC DNA]</scope>
    <source>
        <strain evidence="3">DSM 21679 / JCM 13881 / BCRC 17597 / SA1</strain>
    </source>
</reference>
<name>K4KJW2_SIMAS</name>
<proteinExistence type="predicted"/>
<dbReference type="STRING" id="1117647.M5M_10500"/>
<dbReference type="AlphaFoldDB" id="K4KJW2"/>
<keyword evidence="1" id="KW-1133">Transmembrane helix</keyword>
<dbReference type="RefSeq" id="WP_016389345.1">
    <property type="nucleotide sequence ID" value="NC_018868.3"/>
</dbReference>